<evidence type="ECO:0000256" key="5">
    <source>
        <dbReference type="ARBA" id="ARBA00022970"/>
    </source>
</evidence>
<organism evidence="7 8">
    <name type="scientific">Planosporangium mesophilum</name>
    <dbReference type="NCBI Taxonomy" id="689768"/>
    <lineage>
        <taxon>Bacteria</taxon>
        <taxon>Bacillati</taxon>
        <taxon>Actinomycetota</taxon>
        <taxon>Actinomycetes</taxon>
        <taxon>Micromonosporales</taxon>
        <taxon>Micromonosporaceae</taxon>
        <taxon>Planosporangium</taxon>
    </lineage>
</organism>
<evidence type="ECO:0000256" key="1">
    <source>
        <dbReference type="ARBA" id="ARBA00005417"/>
    </source>
</evidence>
<dbReference type="InterPro" id="IPR052156">
    <property type="entry name" value="BCAA_Transport_ATP-bd_LivF"/>
</dbReference>
<comment type="similarity">
    <text evidence="1">Belongs to the ABC transporter superfamily.</text>
</comment>
<comment type="caution">
    <text evidence="7">The sequence shown here is derived from an EMBL/GenBank/DDBJ whole genome shotgun (WGS) entry which is preliminary data.</text>
</comment>
<dbReference type="CDD" id="cd03224">
    <property type="entry name" value="ABC_TM1139_LivF_branched"/>
    <property type="match status" value="1"/>
</dbReference>
<feature type="domain" description="ABC transporter" evidence="6">
    <location>
        <begin position="16"/>
        <end position="254"/>
    </location>
</feature>
<dbReference type="InterPro" id="IPR017871">
    <property type="entry name" value="ABC_transporter-like_CS"/>
</dbReference>
<proteinExistence type="inferred from homology"/>
<evidence type="ECO:0000256" key="3">
    <source>
        <dbReference type="ARBA" id="ARBA00022741"/>
    </source>
</evidence>
<evidence type="ECO:0000259" key="6">
    <source>
        <dbReference type="PROSITE" id="PS50893"/>
    </source>
</evidence>
<dbReference type="PROSITE" id="PS00211">
    <property type="entry name" value="ABC_TRANSPORTER_1"/>
    <property type="match status" value="1"/>
</dbReference>
<dbReference type="InterPro" id="IPR003593">
    <property type="entry name" value="AAA+_ATPase"/>
</dbReference>
<protein>
    <submittedName>
        <fullName evidence="7">ABC transporter ATP-binding protein</fullName>
    </submittedName>
</protein>
<evidence type="ECO:0000256" key="4">
    <source>
        <dbReference type="ARBA" id="ARBA00022840"/>
    </source>
</evidence>
<dbReference type="GO" id="GO:0015807">
    <property type="term" value="P:L-amino acid transport"/>
    <property type="evidence" value="ECO:0007669"/>
    <property type="project" value="TreeGrafter"/>
</dbReference>
<dbReference type="GO" id="GO:0016887">
    <property type="term" value="F:ATP hydrolysis activity"/>
    <property type="evidence" value="ECO:0007669"/>
    <property type="project" value="InterPro"/>
</dbReference>
<dbReference type="InterPro" id="IPR003439">
    <property type="entry name" value="ABC_transporter-like_ATP-bd"/>
</dbReference>
<dbReference type="PANTHER" id="PTHR43820:SF4">
    <property type="entry name" value="HIGH-AFFINITY BRANCHED-CHAIN AMINO ACID TRANSPORT ATP-BINDING PROTEIN LIVF"/>
    <property type="match status" value="1"/>
</dbReference>
<dbReference type="GO" id="GO:0005524">
    <property type="term" value="F:ATP binding"/>
    <property type="evidence" value="ECO:0007669"/>
    <property type="project" value="UniProtKB-KW"/>
</dbReference>
<dbReference type="PROSITE" id="PS50893">
    <property type="entry name" value="ABC_TRANSPORTER_2"/>
    <property type="match status" value="1"/>
</dbReference>
<dbReference type="Pfam" id="PF00005">
    <property type="entry name" value="ABC_tran"/>
    <property type="match status" value="1"/>
</dbReference>
<dbReference type="InterPro" id="IPR027417">
    <property type="entry name" value="P-loop_NTPase"/>
</dbReference>
<dbReference type="Gene3D" id="3.40.50.300">
    <property type="entry name" value="P-loop containing nucleotide triphosphate hydrolases"/>
    <property type="match status" value="1"/>
</dbReference>
<dbReference type="SUPFAM" id="SSF52540">
    <property type="entry name" value="P-loop containing nucleoside triphosphate hydrolases"/>
    <property type="match status" value="1"/>
</dbReference>
<dbReference type="Proteomes" id="UP000599074">
    <property type="component" value="Unassembled WGS sequence"/>
</dbReference>
<evidence type="ECO:0000313" key="8">
    <source>
        <dbReference type="Proteomes" id="UP000599074"/>
    </source>
</evidence>
<keyword evidence="3" id="KW-0547">Nucleotide-binding</keyword>
<gene>
    <name evidence="7" type="primary">livF</name>
    <name evidence="7" type="ORF">Pme01_33090</name>
</gene>
<dbReference type="AlphaFoldDB" id="A0A8J3TEI9"/>
<accession>A0A8J3TEI9</accession>
<keyword evidence="5" id="KW-0029">Amino-acid transport</keyword>
<dbReference type="SMART" id="SM00382">
    <property type="entry name" value="AAA"/>
    <property type="match status" value="1"/>
</dbReference>
<dbReference type="GO" id="GO:0015658">
    <property type="term" value="F:branched-chain amino acid transmembrane transporter activity"/>
    <property type="evidence" value="ECO:0007669"/>
    <property type="project" value="TreeGrafter"/>
</dbReference>
<keyword evidence="8" id="KW-1185">Reference proteome</keyword>
<dbReference type="EMBL" id="BOON01000031">
    <property type="protein sequence ID" value="GII23712.1"/>
    <property type="molecule type" value="Genomic_DNA"/>
</dbReference>
<keyword evidence="2" id="KW-0813">Transport</keyword>
<evidence type="ECO:0000313" key="7">
    <source>
        <dbReference type="EMBL" id="GII23712.1"/>
    </source>
</evidence>
<reference evidence="7" key="1">
    <citation type="submission" date="2021-01" db="EMBL/GenBank/DDBJ databases">
        <title>Whole genome shotgun sequence of Planosporangium mesophilum NBRC 109066.</title>
        <authorList>
            <person name="Komaki H."/>
            <person name="Tamura T."/>
        </authorList>
    </citation>
    <scope>NUCLEOTIDE SEQUENCE</scope>
    <source>
        <strain evidence="7">NBRC 109066</strain>
    </source>
</reference>
<dbReference type="PANTHER" id="PTHR43820">
    <property type="entry name" value="HIGH-AFFINITY BRANCHED-CHAIN AMINO ACID TRANSPORT ATP-BINDING PROTEIN LIVF"/>
    <property type="match status" value="1"/>
</dbReference>
<evidence type="ECO:0000256" key="2">
    <source>
        <dbReference type="ARBA" id="ARBA00022448"/>
    </source>
</evidence>
<sequence>MTIDAGSHVAEPEPSLEIRDLSVRYGGAVHALRGVSLRVPARGVVAVLGSNGAGKTTLLRAVSGTLPMHRGRVDGGEVTFGGRSLLRRDPADVVAAGVVQVPEGRRVFGRLTVDENLRAGAIGARDRRARAAARDRMYETFPRLAQLRGQRARLLSGGEQQMLAIARALMAGPTLLLLDEPSLGLAPRIVEQVAEVVGQVSAQGTAVMLVEQNAAMALAVSEHAYVLDLGRVAVEGPSAELSTSDEMRKLYLGETSGIDSSAAAPKLARWSG</sequence>
<name>A0A8J3TEI9_9ACTN</name>
<keyword evidence="4 7" id="KW-0067">ATP-binding</keyword>